<evidence type="ECO:0000313" key="1">
    <source>
        <dbReference type="EMBL" id="AQW68901.1"/>
    </source>
</evidence>
<dbReference type="EMBL" id="CP019952">
    <property type="protein sequence ID" value="AQW68901.1"/>
    <property type="molecule type" value="Genomic_DNA"/>
</dbReference>
<evidence type="ECO:0000313" key="3">
    <source>
        <dbReference type="Proteomes" id="UP000071644"/>
    </source>
</evidence>
<dbReference type="Proteomes" id="UP000191010">
    <property type="component" value="Chromosome"/>
</dbReference>
<reference evidence="1 4" key="2">
    <citation type="submission" date="2017-02" db="EMBL/GenBank/DDBJ databases">
        <authorList>
            <person name="Guo L."/>
        </authorList>
    </citation>
    <scope>NUCLEOTIDE SEQUENCE [LARGE SCALE GENOMIC DNA]</scope>
    <source>
        <strain evidence="1 4">PRS09-11288</strain>
    </source>
</reference>
<gene>
    <name evidence="1" type="ORF">B2J77_12085</name>
    <name evidence="2" type="ORF">NS96R_01705</name>
</gene>
<dbReference type="EMBL" id="LDSN01000005">
    <property type="protein sequence ID" value="KTT19869.1"/>
    <property type="molecule type" value="Genomic_DNA"/>
</dbReference>
<dbReference type="Proteomes" id="UP000071644">
    <property type="component" value="Unassembled WGS sequence"/>
</dbReference>
<protein>
    <submittedName>
        <fullName evidence="2">Uncharacterized protein</fullName>
    </submittedName>
</protein>
<sequence length="84" mass="9891">MTAFIEQPTNDLMHLEAINRWFSTFDDHALRNACPSAYREELLSQADEMRRLQLIAWQQWRDLRQLVDRSLQRASKGFGHSTNG</sequence>
<proteinExistence type="predicted"/>
<organism evidence="2 3">
    <name type="scientific">Pseudomonas parafulva</name>
    <dbReference type="NCBI Taxonomy" id="157782"/>
    <lineage>
        <taxon>Bacteria</taxon>
        <taxon>Pseudomonadati</taxon>
        <taxon>Pseudomonadota</taxon>
        <taxon>Gammaproteobacteria</taxon>
        <taxon>Pseudomonadales</taxon>
        <taxon>Pseudomonadaceae</taxon>
        <taxon>Pseudomonas</taxon>
    </lineage>
</organism>
<name>A0AAJ0LPK9_9PSED</name>
<evidence type="ECO:0000313" key="2">
    <source>
        <dbReference type="EMBL" id="KTT19869.1"/>
    </source>
</evidence>
<evidence type="ECO:0000313" key="4">
    <source>
        <dbReference type="Proteomes" id="UP000191010"/>
    </source>
</evidence>
<accession>A0AAJ0LPK9</accession>
<dbReference type="RefSeq" id="WP_058637266.1">
    <property type="nucleotide sequence ID" value="NZ_CP019952.1"/>
</dbReference>
<dbReference type="AlphaFoldDB" id="A0AAJ0LPK9"/>
<reference evidence="2 3" key="1">
    <citation type="journal article" date="2016" name="Front. Microbiol.">
        <title>Genomic Resource of Rice Seed Associated Bacteria.</title>
        <authorList>
            <person name="Midha S."/>
            <person name="Bansal K."/>
            <person name="Sharma S."/>
            <person name="Kumar N."/>
            <person name="Patil P.P."/>
            <person name="Chaudhry V."/>
            <person name="Patil P.B."/>
        </authorList>
    </citation>
    <scope>NUCLEOTIDE SEQUENCE [LARGE SCALE GENOMIC DNA]</scope>
    <source>
        <strain evidence="2 3">NS96</strain>
    </source>
</reference>
<keyword evidence="4" id="KW-1185">Reference proteome</keyword>